<dbReference type="Proteomes" id="UP000604046">
    <property type="component" value="Unassembled WGS sequence"/>
</dbReference>
<gene>
    <name evidence="8" type="primary">CACNA1F</name>
    <name evidence="8" type="ORF">SNAT2548_LOCUS31250</name>
</gene>
<accession>A0A812TZF1</accession>
<feature type="compositionally biased region" description="Pro residues" evidence="5">
    <location>
        <begin position="121"/>
        <end position="132"/>
    </location>
</feature>
<proteinExistence type="predicted"/>
<evidence type="ECO:0000256" key="1">
    <source>
        <dbReference type="ARBA" id="ARBA00004141"/>
    </source>
</evidence>
<keyword evidence="9" id="KW-1185">Reference proteome</keyword>
<evidence type="ECO:0000313" key="8">
    <source>
        <dbReference type="EMBL" id="CAE7556003.1"/>
    </source>
</evidence>
<keyword evidence="4 6" id="KW-0472">Membrane</keyword>
<feature type="region of interest" description="Disordered" evidence="5">
    <location>
        <begin position="31"/>
        <end position="50"/>
    </location>
</feature>
<dbReference type="InterPro" id="IPR027359">
    <property type="entry name" value="Volt_channel_dom_sf"/>
</dbReference>
<feature type="domain" description="Ion transport" evidence="7">
    <location>
        <begin position="178"/>
        <end position="405"/>
    </location>
</feature>
<feature type="compositionally biased region" description="Basic and acidic residues" evidence="5">
    <location>
        <begin position="84"/>
        <end position="105"/>
    </location>
</feature>
<dbReference type="OrthoDB" id="425250at2759"/>
<evidence type="ECO:0000256" key="6">
    <source>
        <dbReference type="SAM" id="Phobius"/>
    </source>
</evidence>
<name>A0A812TZF1_9DINO</name>
<sequence length="593" mass="66792">MEDSFQRHLDALNAVYEQVILENAELRKQLGKAPQEDPLRQLSQTGSMPPLPALPPIATISTLNLQHDAVNVVQLPGALESEKLSPRFRERANEKEADKDHEDLNGCHSNMIPSLSESLPSPAPPSSNPPPMTDSKSVRSKPSQRRSSFLRNSLKTSDSEEESEDDATFLLLLDVIPAIVILISAVVAGFSADIAPEHAIWTVLEMMFTVFFMGEVLVKLRVFGFKEYLWGSDWYWSWFDILCVILAVVDLSLTLSAAAAGSKSDTGALSSLKMLKLARLGRIVRLLKFKIFQELKLMIQGVFTGLRVLFWAVVLLVGCMYLLGVVTRTVFSDYDEFATVPVAMLTNFRCFTDGCVAKDGTPLQWRLNEEFGGFFMIAYILLFLFVTIGIFNLIMAVFIDNVTDGSTKKRQRELGQNAPKTAFIISDALRHLILTNILRKEAEVEAAEMEKKGRPRRVSKILREKMQGLKEMYGYKPHSSGEYEELTAKIRSEMMERNIVVTKDEFNHWLHTEKGLLETLDDCEIDLSCKFDLFDVLDADLSGELEFEEMIDGLLKCRGPASKTDIIAIRLKTRLLVRMMNRVCEKLGIEAED</sequence>
<evidence type="ECO:0000256" key="2">
    <source>
        <dbReference type="ARBA" id="ARBA00022692"/>
    </source>
</evidence>
<comment type="caution">
    <text evidence="8">The sequence shown here is derived from an EMBL/GenBank/DDBJ whole genome shotgun (WGS) entry which is preliminary data.</text>
</comment>
<comment type="subcellular location">
    <subcellularLocation>
        <location evidence="1">Membrane</location>
        <topology evidence="1">Multi-pass membrane protein</topology>
    </subcellularLocation>
</comment>
<protein>
    <submittedName>
        <fullName evidence="8">CACNA1F protein</fullName>
    </submittedName>
</protein>
<dbReference type="EMBL" id="CAJNDS010002647">
    <property type="protein sequence ID" value="CAE7556003.1"/>
    <property type="molecule type" value="Genomic_DNA"/>
</dbReference>
<evidence type="ECO:0000256" key="3">
    <source>
        <dbReference type="ARBA" id="ARBA00022989"/>
    </source>
</evidence>
<evidence type="ECO:0000256" key="5">
    <source>
        <dbReference type="SAM" id="MobiDB-lite"/>
    </source>
</evidence>
<feature type="transmembrane region" description="Helical" evidence="6">
    <location>
        <begin position="169"/>
        <end position="192"/>
    </location>
</feature>
<dbReference type="Pfam" id="PF00520">
    <property type="entry name" value="Ion_trans"/>
    <property type="match status" value="1"/>
</dbReference>
<feature type="region of interest" description="Disordered" evidence="5">
    <location>
        <begin position="84"/>
        <end position="160"/>
    </location>
</feature>
<dbReference type="Gene3D" id="1.10.287.70">
    <property type="match status" value="1"/>
</dbReference>
<dbReference type="GO" id="GO:0005216">
    <property type="term" value="F:monoatomic ion channel activity"/>
    <property type="evidence" value="ECO:0007669"/>
    <property type="project" value="InterPro"/>
</dbReference>
<reference evidence="8" key="1">
    <citation type="submission" date="2021-02" db="EMBL/GenBank/DDBJ databases">
        <authorList>
            <person name="Dougan E. K."/>
            <person name="Rhodes N."/>
            <person name="Thang M."/>
            <person name="Chan C."/>
        </authorList>
    </citation>
    <scope>NUCLEOTIDE SEQUENCE</scope>
</reference>
<dbReference type="GO" id="GO:0016020">
    <property type="term" value="C:membrane"/>
    <property type="evidence" value="ECO:0007669"/>
    <property type="project" value="UniProtKB-SubCell"/>
</dbReference>
<dbReference type="AlphaFoldDB" id="A0A812TZF1"/>
<organism evidence="8 9">
    <name type="scientific">Symbiodinium natans</name>
    <dbReference type="NCBI Taxonomy" id="878477"/>
    <lineage>
        <taxon>Eukaryota</taxon>
        <taxon>Sar</taxon>
        <taxon>Alveolata</taxon>
        <taxon>Dinophyceae</taxon>
        <taxon>Suessiales</taxon>
        <taxon>Symbiodiniaceae</taxon>
        <taxon>Symbiodinium</taxon>
    </lineage>
</organism>
<keyword evidence="3 6" id="KW-1133">Transmembrane helix</keyword>
<feature type="transmembrane region" description="Helical" evidence="6">
    <location>
        <begin position="308"/>
        <end position="331"/>
    </location>
</feature>
<feature type="compositionally biased region" description="Polar residues" evidence="5">
    <location>
        <begin position="145"/>
        <end position="156"/>
    </location>
</feature>
<evidence type="ECO:0000259" key="7">
    <source>
        <dbReference type="Pfam" id="PF00520"/>
    </source>
</evidence>
<feature type="transmembrane region" description="Helical" evidence="6">
    <location>
        <begin position="198"/>
        <end position="218"/>
    </location>
</feature>
<feature type="transmembrane region" description="Helical" evidence="6">
    <location>
        <begin position="238"/>
        <end position="261"/>
    </location>
</feature>
<keyword evidence="2 6" id="KW-0812">Transmembrane</keyword>
<evidence type="ECO:0000313" key="9">
    <source>
        <dbReference type="Proteomes" id="UP000604046"/>
    </source>
</evidence>
<dbReference type="Gene3D" id="1.20.120.350">
    <property type="entry name" value="Voltage-gated potassium channels. Chain C"/>
    <property type="match status" value="1"/>
</dbReference>
<feature type="transmembrane region" description="Helical" evidence="6">
    <location>
        <begin position="374"/>
        <end position="399"/>
    </location>
</feature>
<dbReference type="InterPro" id="IPR005821">
    <property type="entry name" value="Ion_trans_dom"/>
</dbReference>
<dbReference type="SUPFAM" id="SSF81324">
    <property type="entry name" value="Voltage-gated potassium channels"/>
    <property type="match status" value="1"/>
</dbReference>
<evidence type="ECO:0000256" key="4">
    <source>
        <dbReference type="ARBA" id="ARBA00023136"/>
    </source>
</evidence>